<name>A0A4R8FXE9_9RHOB</name>
<dbReference type="EMBL" id="SOEB01000005">
    <property type="protein sequence ID" value="TDX31306.1"/>
    <property type="molecule type" value="Genomic_DNA"/>
</dbReference>
<accession>A0A4R8FXE9</accession>
<dbReference type="AlphaFoldDB" id="A0A4R8FXE9"/>
<reference evidence="2 3" key="1">
    <citation type="submission" date="2019-03" db="EMBL/GenBank/DDBJ databases">
        <title>Genomic Encyclopedia of Type Strains, Phase IV (KMG-IV): sequencing the most valuable type-strain genomes for metagenomic binning, comparative biology and taxonomic classification.</title>
        <authorList>
            <person name="Goeker M."/>
        </authorList>
    </citation>
    <scope>NUCLEOTIDE SEQUENCE [LARGE SCALE GENOMIC DNA]</scope>
    <source>
        <strain evidence="2 3">JA181</strain>
    </source>
</reference>
<comment type="caution">
    <text evidence="2">The sequence shown here is derived from an EMBL/GenBank/DDBJ whole genome shotgun (WGS) entry which is preliminary data.</text>
</comment>
<evidence type="ECO:0000313" key="2">
    <source>
        <dbReference type="EMBL" id="TDX31306.1"/>
    </source>
</evidence>
<evidence type="ECO:0000313" key="3">
    <source>
        <dbReference type="Proteomes" id="UP000295484"/>
    </source>
</evidence>
<dbReference type="RefSeq" id="WP_134077433.1">
    <property type="nucleotide sequence ID" value="NZ_SOEB01000005.1"/>
</dbReference>
<evidence type="ECO:0008006" key="4">
    <source>
        <dbReference type="Google" id="ProtNLM"/>
    </source>
</evidence>
<evidence type="ECO:0000256" key="1">
    <source>
        <dbReference type="SAM" id="SignalP"/>
    </source>
</evidence>
<organism evidence="2 3">
    <name type="scientific">Rhodovulum visakhapatnamense</name>
    <dbReference type="NCBI Taxonomy" id="364297"/>
    <lineage>
        <taxon>Bacteria</taxon>
        <taxon>Pseudomonadati</taxon>
        <taxon>Pseudomonadota</taxon>
        <taxon>Alphaproteobacteria</taxon>
        <taxon>Rhodobacterales</taxon>
        <taxon>Paracoccaceae</taxon>
        <taxon>Rhodovulum</taxon>
    </lineage>
</organism>
<dbReference type="Proteomes" id="UP000295484">
    <property type="component" value="Unassembled WGS sequence"/>
</dbReference>
<keyword evidence="1" id="KW-0732">Signal</keyword>
<sequence length="140" mass="15151">MRLAPTALILAATLAVPAAGAPAADAAKPMSATAFDRYATGKTLFYASDGHAYGAEQYLSGRRVIWTFLDGECSEGVWYESNGQICFRYEHDPEDPQCWSFFESGGGLMARFENDPAQTELVEVNQSREPLMCTGPDVGA</sequence>
<protein>
    <recommendedName>
        <fullName evidence="4">DUF995 domain-containing protein</fullName>
    </recommendedName>
</protein>
<feature type="signal peptide" evidence="1">
    <location>
        <begin position="1"/>
        <end position="23"/>
    </location>
</feature>
<proteinExistence type="predicted"/>
<gene>
    <name evidence="2" type="ORF">EV657_105154</name>
</gene>
<feature type="chain" id="PRO_5020598421" description="DUF995 domain-containing protein" evidence="1">
    <location>
        <begin position="24"/>
        <end position="140"/>
    </location>
</feature>